<sequence length="136" mass="13785">MTAPWPCGASPTATATATATTAACSTVLPLEGGGGDEGGEQAGDEGTVVGGGLVVHHVVALVNEAVVLVQTADERVGGDVWVRLGRLQPLVAVAPVSTSSGIDVPRWCTRSGYRSPSLGEKPCPLQLSSVFLELCM</sequence>
<accession>A0A0E0ASM9</accession>
<dbReference type="HOGENOM" id="CLU_1878671_0_0_1"/>
<evidence type="ECO:0000313" key="1">
    <source>
        <dbReference type="EnsemblPlants" id="OGLUM08G07790.1"/>
    </source>
</evidence>
<protein>
    <submittedName>
        <fullName evidence="1">Uncharacterized protein</fullName>
    </submittedName>
</protein>
<dbReference type="EnsemblPlants" id="OGLUM08G07790.1">
    <property type="protein sequence ID" value="OGLUM08G07790.1"/>
    <property type="gene ID" value="OGLUM08G07790"/>
</dbReference>
<name>A0A0E0ASM9_9ORYZ</name>
<dbReference type="Proteomes" id="UP000026961">
    <property type="component" value="Chromosome 8"/>
</dbReference>
<reference evidence="1" key="2">
    <citation type="submission" date="2018-05" db="EMBL/GenBank/DDBJ databases">
        <title>OgluRS3 (Oryza glumaepatula Reference Sequence Version 3).</title>
        <authorList>
            <person name="Zhang J."/>
            <person name="Kudrna D."/>
            <person name="Lee S."/>
            <person name="Talag J."/>
            <person name="Welchert J."/>
            <person name="Wing R.A."/>
        </authorList>
    </citation>
    <scope>NUCLEOTIDE SEQUENCE [LARGE SCALE GENOMIC DNA]</scope>
</reference>
<organism evidence="1">
    <name type="scientific">Oryza glumipatula</name>
    <dbReference type="NCBI Taxonomy" id="40148"/>
    <lineage>
        <taxon>Eukaryota</taxon>
        <taxon>Viridiplantae</taxon>
        <taxon>Streptophyta</taxon>
        <taxon>Embryophyta</taxon>
        <taxon>Tracheophyta</taxon>
        <taxon>Spermatophyta</taxon>
        <taxon>Magnoliopsida</taxon>
        <taxon>Liliopsida</taxon>
        <taxon>Poales</taxon>
        <taxon>Poaceae</taxon>
        <taxon>BOP clade</taxon>
        <taxon>Oryzoideae</taxon>
        <taxon>Oryzeae</taxon>
        <taxon>Oryzinae</taxon>
        <taxon>Oryza</taxon>
    </lineage>
</organism>
<dbReference type="AlphaFoldDB" id="A0A0E0ASM9"/>
<keyword evidence="2" id="KW-1185">Reference proteome</keyword>
<dbReference type="Gramene" id="OGLUM08G07790.1">
    <property type="protein sequence ID" value="OGLUM08G07790.1"/>
    <property type="gene ID" value="OGLUM08G07790"/>
</dbReference>
<proteinExistence type="predicted"/>
<reference evidence="1" key="1">
    <citation type="submission" date="2015-04" db="UniProtKB">
        <authorList>
            <consortium name="EnsemblPlants"/>
        </authorList>
    </citation>
    <scope>IDENTIFICATION</scope>
</reference>
<evidence type="ECO:0000313" key="2">
    <source>
        <dbReference type="Proteomes" id="UP000026961"/>
    </source>
</evidence>